<feature type="compositionally biased region" description="Polar residues" evidence="1">
    <location>
        <begin position="27"/>
        <end position="38"/>
    </location>
</feature>
<evidence type="ECO:0000256" key="1">
    <source>
        <dbReference type="SAM" id="MobiDB-lite"/>
    </source>
</evidence>
<proteinExistence type="predicted"/>
<accession>A0AAN2BIS0</accession>
<evidence type="ECO:0000313" key="3">
    <source>
        <dbReference type="EMBL" id="BCD96184.1"/>
    </source>
</evidence>
<name>A0AAN2BIS0_9GAMM</name>
<dbReference type="RefSeq" id="WP_236985690.1">
    <property type="nucleotide sequence ID" value="NZ_AP023086.1"/>
</dbReference>
<feature type="region of interest" description="Disordered" evidence="1">
    <location>
        <begin position="27"/>
        <end position="54"/>
    </location>
</feature>
<feature type="signal peptide" evidence="2">
    <location>
        <begin position="1"/>
        <end position="19"/>
    </location>
</feature>
<dbReference type="EMBL" id="AP023086">
    <property type="protein sequence ID" value="BCD96184.1"/>
    <property type="molecule type" value="Genomic_DNA"/>
</dbReference>
<dbReference type="Proteomes" id="UP001320119">
    <property type="component" value="Chromosome"/>
</dbReference>
<keyword evidence="2" id="KW-0732">Signal</keyword>
<dbReference type="AlphaFoldDB" id="A0AAN2BIS0"/>
<dbReference type="KEGG" id="marq:MARGE09_P0383"/>
<evidence type="ECO:0000313" key="4">
    <source>
        <dbReference type="Proteomes" id="UP001320119"/>
    </source>
</evidence>
<organism evidence="3 4">
    <name type="scientific">Marinagarivorans cellulosilyticus</name>
    <dbReference type="NCBI Taxonomy" id="2721545"/>
    <lineage>
        <taxon>Bacteria</taxon>
        <taxon>Pseudomonadati</taxon>
        <taxon>Pseudomonadota</taxon>
        <taxon>Gammaproteobacteria</taxon>
        <taxon>Cellvibrionales</taxon>
        <taxon>Cellvibrionaceae</taxon>
        <taxon>Marinagarivorans</taxon>
    </lineage>
</organism>
<gene>
    <name evidence="3" type="ORF">MARGE09_P0383</name>
</gene>
<keyword evidence="4" id="KW-1185">Reference proteome</keyword>
<evidence type="ECO:0008006" key="5">
    <source>
        <dbReference type="Google" id="ProtNLM"/>
    </source>
</evidence>
<dbReference type="PROSITE" id="PS51257">
    <property type="entry name" value="PROKAR_LIPOPROTEIN"/>
    <property type="match status" value="1"/>
</dbReference>
<evidence type="ECO:0000256" key="2">
    <source>
        <dbReference type="SAM" id="SignalP"/>
    </source>
</evidence>
<protein>
    <recommendedName>
        <fullName evidence="5">Lipoprotein</fullName>
    </recommendedName>
</protein>
<feature type="compositionally biased region" description="Low complexity" evidence="1">
    <location>
        <begin position="39"/>
        <end position="54"/>
    </location>
</feature>
<reference evidence="3 4" key="1">
    <citation type="journal article" date="2022" name="IScience">
        <title>An ultrasensitive nanofiber-based assay for enzymatic hydrolysis and deep-sea microbial degradation of cellulose.</title>
        <authorList>
            <person name="Tsudome M."/>
            <person name="Tachioka M."/>
            <person name="Miyazaki M."/>
            <person name="Uchimura K."/>
            <person name="Tsuda M."/>
            <person name="Takaki Y."/>
            <person name="Deguchi S."/>
        </authorList>
    </citation>
    <scope>NUCLEOTIDE SEQUENCE [LARGE SCALE GENOMIC DNA]</scope>
    <source>
        <strain evidence="3 4">GE09</strain>
    </source>
</reference>
<feature type="chain" id="PRO_5042920222" description="Lipoprotein" evidence="2">
    <location>
        <begin position="20"/>
        <end position="328"/>
    </location>
</feature>
<sequence length="328" mass="37041">MLKTLTAIVISSTFAILLAGCGSDNSNQIQTQPSSSENLTGSSGGSQSSTGESLLSRDMTGTWQVITNAKTYNPNTQEYLQENTHSTLVIINDHPEGIRQQRCFETTETLAHYGNGYKTEKHYYPRFDEHYALQDNGVLFREYTRQLFYQDDEWQENIKSYMVKISNDALTQNGTFILSSPIALNKVMHTCSEARYSQTGTLRGATILFPYREGTAGININIYGPLQLGAYEYDSDYDIGSSPITLDFNYNEAFDKDTGVRTETYHPDNRINVKIIISVLDDHRITGSFSFNQALCCESEDSSEQLPAPVYFEGEFDIFLDNNQFQEF</sequence>